<name>A0A1N7QGW0_9RHOB</name>
<keyword evidence="2" id="KW-0808">Transferase</keyword>
<proteinExistence type="predicted"/>
<dbReference type="EMBL" id="FTOT01000011">
    <property type="protein sequence ID" value="SIT22102.1"/>
    <property type="molecule type" value="Genomic_DNA"/>
</dbReference>
<evidence type="ECO:0000259" key="1">
    <source>
        <dbReference type="Pfam" id="PF00535"/>
    </source>
</evidence>
<protein>
    <submittedName>
        <fullName evidence="2">Glycosyltransferase, GT2 family</fullName>
    </submittedName>
</protein>
<gene>
    <name evidence="2" type="ORF">SAMN05421774_11119</name>
</gene>
<organism evidence="2 3">
    <name type="scientific">Gemmobacter megaterium</name>
    <dbReference type="NCBI Taxonomy" id="1086013"/>
    <lineage>
        <taxon>Bacteria</taxon>
        <taxon>Pseudomonadati</taxon>
        <taxon>Pseudomonadota</taxon>
        <taxon>Alphaproteobacteria</taxon>
        <taxon>Rhodobacterales</taxon>
        <taxon>Paracoccaceae</taxon>
        <taxon>Gemmobacter</taxon>
    </lineage>
</organism>
<dbReference type="CDD" id="cd00761">
    <property type="entry name" value="Glyco_tranf_GTA_type"/>
    <property type="match status" value="1"/>
</dbReference>
<dbReference type="GO" id="GO:0016740">
    <property type="term" value="F:transferase activity"/>
    <property type="evidence" value="ECO:0007669"/>
    <property type="project" value="UniProtKB-KW"/>
</dbReference>
<dbReference type="RefSeq" id="WP_159441465.1">
    <property type="nucleotide sequence ID" value="NZ_BMEH01000011.1"/>
</dbReference>
<dbReference type="Pfam" id="PF00535">
    <property type="entry name" value="Glycos_transf_2"/>
    <property type="match status" value="1"/>
</dbReference>
<dbReference type="InterPro" id="IPR001173">
    <property type="entry name" value="Glyco_trans_2-like"/>
</dbReference>
<dbReference type="STRING" id="1086013.SAMN05421774_11119"/>
<dbReference type="SUPFAM" id="SSF53448">
    <property type="entry name" value="Nucleotide-diphospho-sugar transferases"/>
    <property type="match status" value="1"/>
</dbReference>
<evidence type="ECO:0000313" key="3">
    <source>
        <dbReference type="Proteomes" id="UP000186141"/>
    </source>
</evidence>
<sequence length="261" mass="27736">MPDPHIGPPADPDAAGALPRLTVATAMMGHGPVPVLPPPVAGVMQDLHVQGLPDRLPPALAALAARPDVRILPCAGRGAARSRNAALATARGEILLFADDDMVQDPAAQDQVRAAFAADPRLDILCGRLHGPDGRPHKAYGAAGRALRFWNAAKVGTPEIAVRLARVRAAGVAFDEGFGAGAQVPLGDEYVFLMDCRRAGLAGRHVALGLGVHPPHSSGLAFGPETLGWRRAVFRRALGWYWRPAFALFLFRNRHRLQRAS</sequence>
<dbReference type="Proteomes" id="UP000186141">
    <property type="component" value="Unassembled WGS sequence"/>
</dbReference>
<dbReference type="OrthoDB" id="5174363at2"/>
<evidence type="ECO:0000313" key="2">
    <source>
        <dbReference type="EMBL" id="SIT22102.1"/>
    </source>
</evidence>
<accession>A0A1N7QGW0</accession>
<dbReference type="Gene3D" id="3.90.550.10">
    <property type="entry name" value="Spore Coat Polysaccharide Biosynthesis Protein SpsA, Chain A"/>
    <property type="match status" value="1"/>
</dbReference>
<reference evidence="2 3" key="1">
    <citation type="submission" date="2017-01" db="EMBL/GenBank/DDBJ databases">
        <authorList>
            <person name="Mah S.A."/>
            <person name="Swanson W.J."/>
            <person name="Moy G.W."/>
            <person name="Vacquier V.D."/>
        </authorList>
    </citation>
    <scope>NUCLEOTIDE SEQUENCE [LARGE SCALE GENOMIC DNA]</scope>
    <source>
        <strain evidence="2 3">DSM 26375</strain>
    </source>
</reference>
<feature type="domain" description="Glycosyltransferase 2-like" evidence="1">
    <location>
        <begin position="54"/>
        <end position="134"/>
    </location>
</feature>
<dbReference type="InterPro" id="IPR029044">
    <property type="entry name" value="Nucleotide-diphossugar_trans"/>
</dbReference>
<dbReference type="AlphaFoldDB" id="A0A1N7QGW0"/>
<keyword evidence="3" id="KW-1185">Reference proteome</keyword>